<proteinExistence type="predicted"/>
<evidence type="ECO:0000313" key="1">
    <source>
        <dbReference type="EMBL" id="KAJ1677162.1"/>
    </source>
</evidence>
<name>A0ACC1HLU8_9FUNG</name>
<dbReference type="Proteomes" id="UP001145114">
    <property type="component" value="Unassembled WGS sequence"/>
</dbReference>
<reference evidence="1" key="1">
    <citation type="submission" date="2022-06" db="EMBL/GenBank/DDBJ databases">
        <title>Phylogenomic reconstructions and comparative analyses of Kickxellomycotina fungi.</title>
        <authorList>
            <person name="Reynolds N.K."/>
            <person name="Stajich J.E."/>
            <person name="Barry K."/>
            <person name="Grigoriev I.V."/>
            <person name="Crous P."/>
            <person name="Smith M.E."/>
        </authorList>
    </citation>
    <scope>NUCLEOTIDE SEQUENCE</scope>
    <source>
        <strain evidence="1">RSA 2271</strain>
    </source>
</reference>
<accession>A0ACC1HLU8</accession>
<organism evidence="1 2">
    <name type="scientific">Spiromyces aspiralis</name>
    <dbReference type="NCBI Taxonomy" id="68401"/>
    <lineage>
        <taxon>Eukaryota</taxon>
        <taxon>Fungi</taxon>
        <taxon>Fungi incertae sedis</taxon>
        <taxon>Zoopagomycota</taxon>
        <taxon>Kickxellomycotina</taxon>
        <taxon>Kickxellomycetes</taxon>
        <taxon>Kickxellales</taxon>
        <taxon>Kickxellaceae</taxon>
        <taxon>Spiromyces</taxon>
    </lineage>
</organism>
<dbReference type="EMBL" id="JAMZIH010002885">
    <property type="protein sequence ID" value="KAJ1677162.1"/>
    <property type="molecule type" value="Genomic_DNA"/>
</dbReference>
<evidence type="ECO:0000313" key="2">
    <source>
        <dbReference type="Proteomes" id="UP001145114"/>
    </source>
</evidence>
<protein>
    <submittedName>
        <fullName evidence="1">GTP-binding protein</fullName>
    </submittedName>
</protein>
<keyword evidence="2" id="KW-1185">Reference proteome</keyword>
<comment type="caution">
    <text evidence="1">The sequence shown here is derived from an EMBL/GenBank/DDBJ whole genome shotgun (WGS) entry which is preliminary data.</text>
</comment>
<gene>
    <name evidence="1" type="primary">RHB1</name>
    <name evidence="1" type="ORF">EV182_006748</name>
</gene>
<sequence>MLEPAPFIRVRNLVVLGARGAGKTSLVTQYAQNAFCGNYVPSIEGTYEKIVEHEGHEYRFHILDTAGQDEWSYISTRYLMGIHAFVIVYSVDFEYSFQMAKIVRNMIIDQTSMAFVRMVLVANKCDKVEDRVITREQGERLAEEFECPYFETSAKDRINIDEAFKEAVFYDMEEISKMYKARRKERRARRRAERLAAEEAERSMMESERKRTEKAKGRDSWWCTIM</sequence>